<gene>
    <name evidence="1" type="ORF">ILYODFUR_010656</name>
</gene>
<protein>
    <submittedName>
        <fullName evidence="1">Uncharacterized protein</fullName>
    </submittedName>
</protein>
<organism evidence="1 2">
    <name type="scientific">Ilyodon furcidens</name>
    <name type="common">goldbreast splitfin</name>
    <dbReference type="NCBI Taxonomy" id="33524"/>
    <lineage>
        <taxon>Eukaryota</taxon>
        <taxon>Metazoa</taxon>
        <taxon>Chordata</taxon>
        <taxon>Craniata</taxon>
        <taxon>Vertebrata</taxon>
        <taxon>Euteleostomi</taxon>
        <taxon>Actinopterygii</taxon>
        <taxon>Neopterygii</taxon>
        <taxon>Teleostei</taxon>
        <taxon>Neoteleostei</taxon>
        <taxon>Acanthomorphata</taxon>
        <taxon>Ovalentaria</taxon>
        <taxon>Atherinomorphae</taxon>
        <taxon>Cyprinodontiformes</taxon>
        <taxon>Goodeidae</taxon>
        <taxon>Ilyodon</taxon>
    </lineage>
</organism>
<comment type="caution">
    <text evidence="1">The sequence shown here is derived from an EMBL/GenBank/DDBJ whole genome shotgun (WGS) entry which is preliminary data.</text>
</comment>
<evidence type="ECO:0000313" key="2">
    <source>
        <dbReference type="Proteomes" id="UP001482620"/>
    </source>
</evidence>
<accession>A0ABV0TTK1</accession>
<proteinExistence type="predicted"/>
<dbReference type="EMBL" id="JAHRIQ010047121">
    <property type="protein sequence ID" value="MEQ2236250.1"/>
    <property type="molecule type" value="Genomic_DNA"/>
</dbReference>
<sequence length="122" mass="13735">MTTMTDRYIVQAGPVIFRHHKICLGGVIRGGFSQDTQGVKSHTHVVLRYSPSGNSNYMHNFTFPGVQFRTTQRSVLVWYELMQDNFNQLTAQTAPNYGGARLKLIIKLEKVGTHSNKPCCCS</sequence>
<dbReference type="Proteomes" id="UP001482620">
    <property type="component" value="Unassembled WGS sequence"/>
</dbReference>
<reference evidence="1 2" key="1">
    <citation type="submission" date="2021-06" db="EMBL/GenBank/DDBJ databases">
        <authorList>
            <person name="Palmer J.M."/>
        </authorList>
    </citation>
    <scope>NUCLEOTIDE SEQUENCE [LARGE SCALE GENOMIC DNA]</scope>
    <source>
        <strain evidence="2">if_2019</strain>
        <tissue evidence="1">Muscle</tissue>
    </source>
</reference>
<evidence type="ECO:0000313" key="1">
    <source>
        <dbReference type="EMBL" id="MEQ2236250.1"/>
    </source>
</evidence>
<keyword evidence="2" id="KW-1185">Reference proteome</keyword>
<name>A0ABV0TTK1_9TELE</name>